<evidence type="ECO:0000313" key="8">
    <source>
        <dbReference type="Proteomes" id="UP001204000"/>
    </source>
</evidence>
<feature type="transmembrane region" description="Helical" evidence="5">
    <location>
        <begin position="116"/>
        <end position="139"/>
    </location>
</feature>
<keyword evidence="8" id="KW-1185">Reference proteome</keyword>
<dbReference type="Gene3D" id="1.20.1250.20">
    <property type="entry name" value="MFS general substrate transporter like domains"/>
    <property type="match status" value="2"/>
</dbReference>
<evidence type="ECO:0000256" key="2">
    <source>
        <dbReference type="ARBA" id="ARBA00022692"/>
    </source>
</evidence>
<feature type="transmembrane region" description="Helical" evidence="5">
    <location>
        <begin position="371"/>
        <end position="393"/>
    </location>
</feature>
<evidence type="ECO:0000259" key="6">
    <source>
        <dbReference type="PROSITE" id="PS50850"/>
    </source>
</evidence>
<feature type="transmembrane region" description="Helical" evidence="5">
    <location>
        <begin position="244"/>
        <end position="262"/>
    </location>
</feature>
<evidence type="ECO:0000256" key="3">
    <source>
        <dbReference type="ARBA" id="ARBA00022989"/>
    </source>
</evidence>
<reference evidence="7" key="1">
    <citation type="submission" date="2022-05" db="EMBL/GenBank/DDBJ databases">
        <title>Corynebacterium sp. TA-R-1 sp. nov., isolated from human feces.</title>
        <authorList>
            <person name="Shamsuzzaman M."/>
            <person name="Dahal R.H."/>
        </authorList>
    </citation>
    <scope>NUCLEOTIDE SEQUENCE</scope>
    <source>
        <strain evidence="7">TA-R-1</strain>
    </source>
</reference>
<feature type="transmembrane region" description="Helical" evidence="5">
    <location>
        <begin position="182"/>
        <end position="202"/>
    </location>
</feature>
<keyword evidence="3 5" id="KW-1133">Transmembrane helix</keyword>
<feature type="transmembrane region" description="Helical" evidence="5">
    <location>
        <begin position="399"/>
        <end position="422"/>
    </location>
</feature>
<organism evidence="7 8">
    <name type="scientific">Corynebacterium stercoris</name>
    <dbReference type="NCBI Taxonomy" id="2943490"/>
    <lineage>
        <taxon>Bacteria</taxon>
        <taxon>Bacillati</taxon>
        <taxon>Actinomycetota</taxon>
        <taxon>Actinomycetes</taxon>
        <taxon>Mycobacteriales</taxon>
        <taxon>Corynebacteriaceae</taxon>
        <taxon>Corynebacterium</taxon>
    </lineage>
</organism>
<dbReference type="EMBL" id="JAMFTQ010000003">
    <property type="protein sequence ID" value="MCP1387425.1"/>
    <property type="molecule type" value="Genomic_DNA"/>
</dbReference>
<feature type="transmembrane region" description="Helical" evidence="5">
    <location>
        <begin position="26"/>
        <end position="52"/>
    </location>
</feature>
<feature type="transmembrane region" description="Helical" evidence="5">
    <location>
        <begin position="92"/>
        <end position="110"/>
    </location>
</feature>
<feature type="transmembrane region" description="Helical" evidence="5">
    <location>
        <begin position="282"/>
        <end position="301"/>
    </location>
</feature>
<evidence type="ECO:0000256" key="5">
    <source>
        <dbReference type="SAM" id="Phobius"/>
    </source>
</evidence>
<dbReference type="Proteomes" id="UP001204000">
    <property type="component" value="Unassembled WGS sequence"/>
</dbReference>
<evidence type="ECO:0000256" key="4">
    <source>
        <dbReference type="ARBA" id="ARBA00023136"/>
    </source>
</evidence>
<dbReference type="InterPro" id="IPR050327">
    <property type="entry name" value="Proton-linked_MCT"/>
</dbReference>
<evidence type="ECO:0000313" key="7">
    <source>
        <dbReference type="EMBL" id="MCP1387425.1"/>
    </source>
</evidence>
<accession>A0ABT1G161</accession>
<feature type="transmembrane region" description="Helical" evidence="5">
    <location>
        <begin position="313"/>
        <end position="331"/>
    </location>
</feature>
<dbReference type="SUPFAM" id="SSF103473">
    <property type="entry name" value="MFS general substrate transporter"/>
    <property type="match status" value="1"/>
</dbReference>
<feature type="transmembrane region" description="Helical" evidence="5">
    <location>
        <begin position="64"/>
        <end position="85"/>
    </location>
</feature>
<evidence type="ECO:0000256" key="1">
    <source>
        <dbReference type="ARBA" id="ARBA00004651"/>
    </source>
</evidence>
<dbReference type="InterPro" id="IPR036259">
    <property type="entry name" value="MFS_trans_sf"/>
</dbReference>
<sequence>MSTATSAAPNSDAAAAGKMPGAHKRVAVGAAISEIGFAVTLTGLSFFTPMVLRDFPEFTTSSFLIYYTIYGFASAFTMLAAAQLIDKLKAQGLMIIGGAVATAGLALFAFSQSLWMFYLAGLIIGVGVGLSVQYVPVVVVNRWFIEKRGTVLGAVLAGSGVGGVILGYLVPPLMGSIGWRSTMLVLAAIMAVATILPGLFMIRNNPEDEGLRPYGAPPTDKMKTTAKDEWEPGLPQEQALKSPWFWVLLASLAIFGITYGMTQHLVNYLNSSPWGMDVSAQLLSTIVVLATVLLIPYKPLLGWVVDKIGLEKALVLCFTIASVGFVIFAFARTPWVFIVSMFLVAVGLATGTVTPPLIGERAFGQRDFSKLWGILGMAYPIGLSVGASLWGLIPDLTGTYFWGFVGVPVVTAIYVIGFLIVIRKARGLWVPQAEQRLAAKVEQGEVSPAEAEAIAEDVTE</sequence>
<proteinExistence type="predicted"/>
<dbReference type="RefSeq" id="WP_253576770.1">
    <property type="nucleotide sequence ID" value="NZ_JAMFTQ010000003.1"/>
</dbReference>
<dbReference type="InterPro" id="IPR011701">
    <property type="entry name" value="MFS"/>
</dbReference>
<gene>
    <name evidence="7" type="ORF">M5J20_04385</name>
</gene>
<dbReference type="Pfam" id="PF07690">
    <property type="entry name" value="MFS_1"/>
    <property type="match status" value="1"/>
</dbReference>
<dbReference type="InterPro" id="IPR020846">
    <property type="entry name" value="MFS_dom"/>
</dbReference>
<keyword evidence="4 5" id="KW-0472">Membrane</keyword>
<keyword evidence="2 5" id="KW-0812">Transmembrane</keyword>
<feature type="transmembrane region" description="Helical" evidence="5">
    <location>
        <begin position="151"/>
        <end position="170"/>
    </location>
</feature>
<dbReference type="PROSITE" id="PS50850">
    <property type="entry name" value="MFS"/>
    <property type="match status" value="1"/>
</dbReference>
<dbReference type="PANTHER" id="PTHR11360">
    <property type="entry name" value="MONOCARBOXYLATE TRANSPORTER"/>
    <property type="match status" value="1"/>
</dbReference>
<name>A0ABT1G161_9CORY</name>
<protein>
    <submittedName>
        <fullName evidence="7">MFS transporter</fullName>
    </submittedName>
</protein>
<comment type="caution">
    <text evidence="7">The sequence shown here is derived from an EMBL/GenBank/DDBJ whole genome shotgun (WGS) entry which is preliminary data.</text>
</comment>
<feature type="domain" description="Major facilitator superfamily (MFS) profile" evidence="6">
    <location>
        <begin position="26"/>
        <end position="426"/>
    </location>
</feature>
<feature type="transmembrane region" description="Helical" evidence="5">
    <location>
        <begin position="337"/>
        <end position="359"/>
    </location>
</feature>
<comment type="subcellular location">
    <subcellularLocation>
        <location evidence="1">Cell membrane</location>
        <topology evidence="1">Multi-pass membrane protein</topology>
    </subcellularLocation>
</comment>
<dbReference type="PANTHER" id="PTHR11360:SF290">
    <property type="entry name" value="MONOCARBOXYLATE MFS PERMEASE"/>
    <property type="match status" value="1"/>
</dbReference>